<keyword evidence="4" id="KW-1185">Reference proteome</keyword>
<feature type="transmembrane region" description="Helical" evidence="1">
    <location>
        <begin position="59"/>
        <end position="77"/>
    </location>
</feature>
<sequence>MMNNVDSQDAVDTAGRIGLVAYGVVHLLVGWLALQLAFGESSGSASSTGAIQELSTQPLGGFLVWVVAIGMFLLALWRLEDGFLGRGHEDSSDRVKAGVVAGFKAVLYVTVGISALKVALGSGSSGGGGSDTMTAKAMDLPGGQLLVGAVGLGIIAYGVRLVWIAWSESFLKKIDGKDRGGNTGSAFKWLGKAGYAAKGVSIAVIGSLFVYAAATHEAKKSGGLDQALREILQQPFGPVLLTLVALGIIAYGLFAFARAKQDSPD</sequence>
<feature type="transmembrane region" description="Helical" evidence="1">
    <location>
        <begin position="20"/>
        <end position="38"/>
    </location>
</feature>
<feature type="domain" description="DUF1206" evidence="2">
    <location>
        <begin position="103"/>
        <end position="166"/>
    </location>
</feature>
<feature type="transmembrane region" description="Helical" evidence="1">
    <location>
        <begin position="97"/>
        <end position="116"/>
    </location>
</feature>
<dbReference type="InterPro" id="IPR009597">
    <property type="entry name" value="DUF1206"/>
</dbReference>
<feature type="domain" description="DUF1206" evidence="2">
    <location>
        <begin position="193"/>
        <end position="259"/>
    </location>
</feature>
<evidence type="ECO:0000313" key="3">
    <source>
        <dbReference type="EMBL" id="SFI73484.1"/>
    </source>
</evidence>
<dbReference type="Proteomes" id="UP000198649">
    <property type="component" value="Unassembled WGS sequence"/>
</dbReference>
<organism evidence="3 4">
    <name type="scientific">Nocardioides psychrotolerans</name>
    <dbReference type="NCBI Taxonomy" id="1005945"/>
    <lineage>
        <taxon>Bacteria</taxon>
        <taxon>Bacillati</taxon>
        <taxon>Actinomycetota</taxon>
        <taxon>Actinomycetes</taxon>
        <taxon>Propionibacteriales</taxon>
        <taxon>Nocardioidaceae</taxon>
        <taxon>Nocardioides</taxon>
    </lineage>
</organism>
<dbReference type="Pfam" id="PF06724">
    <property type="entry name" value="DUF1206"/>
    <property type="match status" value="3"/>
</dbReference>
<dbReference type="STRING" id="1005945.SAMN05216561_11285"/>
<evidence type="ECO:0000259" key="2">
    <source>
        <dbReference type="Pfam" id="PF06724"/>
    </source>
</evidence>
<dbReference type="OrthoDB" id="4552598at2"/>
<feature type="transmembrane region" description="Helical" evidence="1">
    <location>
        <begin position="145"/>
        <end position="166"/>
    </location>
</feature>
<keyword evidence="1" id="KW-0812">Transmembrane</keyword>
<name>A0A1I3KM71_9ACTN</name>
<evidence type="ECO:0000256" key="1">
    <source>
        <dbReference type="SAM" id="Phobius"/>
    </source>
</evidence>
<accession>A0A1I3KM71</accession>
<dbReference type="AlphaFoldDB" id="A0A1I3KM71"/>
<keyword evidence="1" id="KW-0472">Membrane</keyword>
<feature type="transmembrane region" description="Helical" evidence="1">
    <location>
        <begin position="235"/>
        <end position="257"/>
    </location>
</feature>
<gene>
    <name evidence="3" type="ORF">SAMN05216561_11285</name>
</gene>
<feature type="domain" description="DUF1206" evidence="2">
    <location>
        <begin position="17"/>
        <end position="82"/>
    </location>
</feature>
<evidence type="ECO:0000313" key="4">
    <source>
        <dbReference type="Proteomes" id="UP000198649"/>
    </source>
</evidence>
<feature type="transmembrane region" description="Helical" evidence="1">
    <location>
        <begin position="195"/>
        <end position="214"/>
    </location>
</feature>
<protein>
    <recommendedName>
        <fullName evidence="2">DUF1206 domain-containing protein</fullName>
    </recommendedName>
</protein>
<proteinExistence type="predicted"/>
<reference evidence="3 4" key="1">
    <citation type="submission" date="2016-10" db="EMBL/GenBank/DDBJ databases">
        <authorList>
            <person name="de Groot N.N."/>
        </authorList>
    </citation>
    <scope>NUCLEOTIDE SEQUENCE [LARGE SCALE GENOMIC DNA]</scope>
    <source>
        <strain evidence="3 4">CGMCC 1.11156</strain>
    </source>
</reference>
<dbReference type="EMBL" id="FOQG01000012">
    <property type="protein sequence ID" value="SFI73484.1"/>
    <property type="molecule type" value="Genomic_DNA"/>
</dbReference>
<keyword evidence="1" id="KW-1133">Transmembrane helix</keyword>